<dbReference type="GO" id="GO:0005524">
    <property type="term" value="F:ATP binding"/>
    <property type="evidence" value="ECO:0007669"/>
    <property type="project" value="InterPro"/>
</dbReference>
<evidence type="ECO:0000313" key="8">
    <source>
        <dbReference type="Proteomes" id="UP000050795"/>
    </source>
</evidence>
<keyword evidence="1" id="KW-0479">Metal-binding</keyword>
<keyword evidence="3" id="KW-0862">Zinc</keyword>
<accession>A0AA85K236</accession>
<dbReference type="SUPFAM" id="SSF52029">
    <property type="entry name" value="GroEL apical domain-like"/>
    <property type="match status" value="1"/>
</dbReference>
<reference evidence="8" key="1">
    <citation type="submission" date="2022-06" db="EMBL/GenBank/DDBJ databases">
        <authorList>
            <person name="Berger JAMES D."/>
            <person name="Berger JAMES D."/>
        </authorList>
    </citation>
    <scope>NUCLEOTIDE SEQUENCE [LARGE SCALE GENOMIC DNA]</scope>
</reference>
<dbReference type="GO" id="GO:0010008">
    <property type="term" value="C:endosome membrane"/>
    <property type="evidence" value="ECO:0007669"/>
    <property type="project" value="TreeGrafter"/>
</dbReference>
<feature type="compositionally biased region" description="Low complexity" evidence="5">
    <location>
        <begin position="1910"/>
        <end position="1925"/>
    </location>
</feature>
<feature type="compositionally biased region" description="Low complexity" evidence="5">
    <location>
        <begin position="1790"/>
        <end position="1802"/>
    </location>
</feature>
<proteinExistence type="predicted"/>
<feature type="compositionally biased region" description="Polar residues" evidence="5">
    <location>
        <begin position="1780"/>
        <end position="1789"/>
    </location>
</feature>
<feature type="region of interest" description="Disordered" evidence="5">
    <location>
        <begin position="1876"/>
        <end position="1896"/>
    </location>
</feature>
<evidence type="ECO:0000256" key="5">
    <source>
        <dbReference type="SAM" id="MobiDB-lite"/>
    </source>
</evidence>
<dbReference type="Gene3D" id="3.50.7.10">
    <property type="entry name" value="GroEL"/>
    <property type="match status" value="1"/>
</dbReference>
<dbReference type="Gene3D" id="3.30.40.10">
    <property type="entry name" value="Zinc/RING finger domain, C3HC4 (zinc finger)"/>
    <property type="match status" value="1"/>
</dbReference>
<dbReference type="WBParaSite" id="TREG1_65910.1">
    <property type="protein sequence ID" value="TREG1_65910.1"/>
    <property type="gene ID" value="TREG1_65910"/>
</dbReference>
<protein>
    <recommendedName>
        <fullName evidence="10">1-phosphatidylinositol-3-phosphate 5-kinase</fullName>
    </recommendedName>
</protein>
<feature type="domain" description="DEP" evidence="7">
    <location>
        <begin position="433"/>
        <end position="492"/>
    </location>
</feature>
<evidence type="ECO:0000259" key="7">
    <source>
        <dbReference type="PROSITE" id="PS50186"/>
    </source>
</evidence>
<keyword evidence="8" id="KW-1185">Reference proteome</keyword>
<feature type="region of interest" description="Disordered" evidence="5">
    <location>
        <begin position="1780"/>
        <end position="1810"/>
    </location>
</feature>
<dbReference type="InterPro" id="IPR027409">
    <property type="entry name" value="GroEL-like_apical_dom_sf"/>
</dbReference>
<feature type="region of interest" description="Disordered" evidence="5">
    <location>
        <begin position="1389"/>
        <end position="1410"/>
    </location>
</feature>
<dbReference type="SMART" id="SM00064">
    <property type="entry name" value="FYVE"/>
    <property type="match status" value="1"/>
</dbReference>
<feature type="region of interest" description="Disordered" evidence="5">
    <location>
        <begin position="695"/>
        <end position="729"/>
    </location>
</feature>
<evidence type="ECO:0000256" key="1">
    <source>
        <dbReference type="ARBA" id="ARBA00022723"/>
    </source>
</evidence>
<dbReference type="InterPro" id="IPR002423">
    <property type="entry name" value="Cpn60/GroEL/TCP-1"/>
</dbReference>
<dbReference type="Pfam" id="PF00118">
    <property type="entry name" value="Cpn60_TCP1"/>
    <property type="match status" value="1"/>
</dbReference>
<keyword evidence="2 4" id="KW-0863">Zinc-finger</keyword>
<feature type="region of interest" description="Disordered" evidence="5">
    <location>
        <begin position="1712"/>
        <end position="1740"/>
    </location>
</feature>
<evidence type="ECO:0000256" key="2">
    <source>
        <dbReference type="ARBA" id="ARBA00022771"/>
    </source>
</evidence>
<name>A0AA85K236_TRIRE</name>
<dbReference type="InterPro" id="IPR000306">
    <property type="entry name" value="Znf_FYVE"/>
</dbReference>
<dbReference type="FunFam" id="3.50.7.10:FF:000007">
    <property type="entry name" value="1-phosphatidylinositol 3-phosphate 5-kinase isoform X1"/>
    <property type="match status" value="1"/>
</dbReference>
<feature type="region of interest" description="Disordered" evidence="5">
    <location>
        <begin position="1910"/>
        <end position="1933"/>
    </location>
</feature>
<feature type="compositionally biased region" description="Low complexity" evidence="5">
    <location>
        <begin position="1881"/>
        <end position="1892"/>
    </location>
</feature>
<evidence type="ECO:0000313" key="9">
    <source>
        <dbReference type="WBParaSite" id="TREG1_65910.1"/>
    </source>
</evidence>
<dbReference type="Proteomes" id="UP000050795">
    <property type="component" value="Unassembled WGS sequence"/>
</dbReference>
<dbReference type="GO" id="GO:0046854">
    <property type="term" value="P:phosphatidylinositol phosphate biosynthetic process"/>
    <property type="evidence" value="ECO:0007669"/>
    <property type="project" value="TreeGrafter"/>
</dbReference>
<feature type="compositionally biased region" description="Low complexity" evidence="5">
    <location>
        <begin position="696"/>
        <end position="724"/>
    </location>
</feature>
<dbReference type="InterPro" id="IPR000591">
    <property type="entry name" value="DEP_dom"/>
</dbReference>
<feature type="compositionally biased region" description="Polar residues" evidence="5">
    <location>
        <begin position="1725"/>
        <end position="1740"/>
    </location>
</feature>
<dbReference type="SUPFAM" id="SSF57903">
    <property type="entry name" value="FYVE/PHD zinc finger"/>
    <property type="match status" value="1"/>
</dbReference>
<feature type="region of interest" description="Disordered" evidence="5">
    <location>
        <begin position="41"/>
        <end position="70"/>
    </location>
</feature>
<dbReference type="PROSITE" id="PS50186">
    <property type="entry name" value="DEP"/>
    <property type="match status" value="1"/>
</dbReference>
<dbReference type="GO" id="GO:0008270">
    <property type="term" value="F:zinc ion binding"/>
    <property type="evidence" value="ECO:0007669"/>
    <property type="project" value="UniProtKB-KW"/>
</dbReference>
<dbReference type="InterPro" id="IPR017455">
    <property type="entry name" value="Znf_FYVE-rel"/>
</dbReference>
<evidence type="ECO:0000256" key="4">
    <source>
        <dbReference type="PROSITE-ProRule" id="PRU00091"/>
    </source>
</evidence>
<dbReference type="PANTHER" id="PTHR45748">
    <property type="entry name" value="1-PHOSPHATIDYLINOSITOL 3-PHOSPHATE 5-KINASE-RELATED"/>
    <property type="match status" value="1"/>
</dbReference>
<reference evidence="9" key="2">
    <citation type="submission" date="2023-11" db="UniProtKB">
        <authorList>
            <consortium name="WormBaseParasite"/>
        </authorList>
    </citation>
    <scope>IDENTIFICATION</scope>
</reference>
<dbReference type="Pfam" id="PF01363">
    <property type="entry name" value="FYVE"/>
    <property type="match status" value="1"/>
</dbReference>
<dbReference type="InterPro" id="IPR013083">
    <property type="entry name" value="Znf_RING/FYVE/PHD"/>
</dbReference>
<evidence type="ECO:0000259" key="6">
    <source>
        <dbReference type="PROSITE" id="PS50178"/>
    </source>
</evidence>
<sequence>MKSGRNDAKRYISFGVPDFETSQKNRSVFKGFFAKLTGANTSHHRNGNSKVRITNTTHNPDNSVSELNEESNISLPVLRENTSEKISGVSSSAHSPGLSERRYWMQDESCKFCFECGSRFTTIRRKHHCRVCGRIFCNQCSNQLVEGTQIGLDGLQRACSYCAEVLISNNSKKPENLLSKHTVRSLNADNVYGLKRNMSSTDQKLKTTLSDSISTNVSHLSNQNIRMNNSLATVSNAKGLLNSTLRFRRQTVDSFIPRYSVSTNSTDEGTDLFPAYVSTTFTSGSLTHGLSSPPESTEERKHHTMGSSAFHVIHRTPCKKKNLILDNSIDTSVDNVSFNKLSSAHSFECLLSSTSTSIFDSDQEVYLLWLKLWANSSQNSSVPITATSKLSTVSTESYGLVHRHSNENLTKDDSSSKLLQLFKLKKETEEFYCVYGLVLVYWLVNNIPELKRCRMKGRIVCQKFMDLGLLTDLQDFNCKEFHDDFTFYKLKEIDSLSRSYHAISPRRKTTNSICFDNDLLRVNSSTYGSTTGIDEPDWLLEINGHDNKSSGSSTPFLMEGFTDGESKPSTVPYNDSTTSNFEVGQDVSRMRDYNLEGSESPKKWRYISQLTSAIRQESNAATQLDGITRISKQEYIYNIKSIVDEYIYQLVLQDVRDNALDPYWVPVLIRLAWDVCHTVRFDLRSTGMRYFQFNRQQQQKQAHSTSNEAAANNNAVQNSPANSNLSRKQNSYSPMDIRYYVHIKKLLDKDMNNSNIFSGTIFSQRPTHKLMPTVLNNPRILLLDSSISYQRTTSKMAWLESQIMQEEEYITNCVCKILCLHPNIIFVSGTVCHIAQNFIFKSGIILFSNVKQSVLYRIARMTGADILDSVDRLMGNPARKSDNNLQKSSTRLGVCHHFEVKQIHLPDNSTKFLTFIENNSGESGIAPNPSETNTPTSPIRYITHEATVILRGHDIASVIRAKRCFLFALRLCYNAQLELSYSNNDHNFHLSNVSISQGIQSSKNRVQSLQKACVRYSNDDPSVSSPVLRKTALTLPSSVLNANSTINDQIIGAQCNESDAGACSDLAIYLNGRLLSVSPSVEFRLPYLASREGELAYLYAYYTYVVDWSFGRRLNDLMKRKLKVVCSELKAFEYHRINAKANNHSLEDSKHTELYHPFTKRNLEISASNEHHTSKSALYNSYFSDEDIKNTFALDGIIISKTLTSSDEALYTDYKARAYMNCVEKNNGEVSRSFPRLWAGIGSILSGHWDTLFNAEKFKSLKSKFFGLSTQTAGFSANSGVQLSSESEGIKRLRRSILDPRSYQSLSFLALLFTPKCIMRPEPCVPPIIATVEFYGQSDLPLGLFLEKFCFMQQQCRNPLCNVPMSEHIQRFIQTSGSVQLTISKLTQDPSRSDALGDPPNLCSNNDSKSRPKSRILMWLFCPICRMNSATRYMSADTWHLSFVKFLDIMINSSNDWARCGMIGKNSTYSRSTSGNELDLVETQKPSSPSTVGSGVVNGQNMESMLDFSCTHSVHKCLQHCFSFDRKLAVFKYQPVNVYEIVMPPSEIRVFPAKINIPKLDSNNNNNSSVTHTRQSSVENKSVINDSTFCNRTESADVTNQSHNVSNRLVQESKIGTAASTTTTSTTNLRKSVALPTYLFTEASEVLTKYYTIHTVIKCHIANLQNETISCELSAMLEAYLKVLESDSSRILMDERSEFLNFLLYPDDGYQHDERPLKKQDNHTSDISQPVDGSSKSHVSANENNCGTIMNFTDQQSAISDVNQIDSALTSDLNGKIVSSSQSEQQAIRNHSNSISSDNNSSGETTGMHNVTQNGIQYHDWMRVASNLNPVELTYIVQRLVNELKRWIYRFVSDWNFRFNEYELLMKRIEKNIRDTRKKGTSSNASTTHTTSVNQLSAIHHSTPIQIAVTTTTTTTPAKEAMTTTYKQHLRKP</sequence>
<evidence type="ECO:0000256" key="3">
    <source>
        <dbReference type="ARBA" id="ARBA00022833"/>
    </source>
</evidence>
<feature type="compositionally biased region" description="Polar residues" evidence="5">
    <location>
        <begin position="48"/>
        <end position="70"/>
    </location>
</feature>
<dbReference type="InterPro" id="IPR036390">
    <property type="entry name" value="WH_DNA-bd_sf"/>
</dbReference>
<dbReference type="PANTHER" id="PTHR45748:SF7">
    <property type="entry name" value="1-PHOSPHATIDYLINOSITOL 3-PHOSPHATE 5-KINASE-RELATED"/>
    <property type="match status" value="1"/>
</dbReference>
<dbReference type="SUPFAM" id="SSF46785">
    <property type="entry name" value="Winged helix' DNA-binding domain"/>
    <property type="match status" value="1"/>
</dbReference>
<dbReference type="GO" id="GO:0000285">
    <property type="term" value="F:1-phosphatidylinositol-3-phosphate 5-kinase activity"/>
    <property type="evidence" value="ECO:0007669"/>
    <property type="project" value="TreeGrafter"/>
</dbReference>
<dbReference type="GO" id="GO:0035556">
    <property type="term" value="P:intracellular signal transduction"/>
    <property type="evidence" value="ECO:0007669"/>
    <property type="project" value="InterPro"/>
</dbReference>
<dbReference type="InterPro" id="IPR011011">
    <property type="entry name" value="Znf_FYVE_PHD"/>
</dbReference>
<feature type="compositionally biased region" description="Basic and acidic residues" evidence="5">
    <location>
        <begin position="1712"/>
        <end position="1724"/>
    </location>
</feature>
<organism evidence="8 9">
    <name type="scientific">Trichobilharzia regenti</name>
    <name type="common">Nasal bird schistosome</name>
    <dbReference type="NCBI Taxonomy" id="157069"/>
    <lineage>
        <taxon>Eukaryota</taxon>
        <taxon>Metazoa</taxon>
        <taxon>Spiralia</taxon>
        <taxon>Lophotrochozoa</taxon>
        <taxon>Platyhelminthes</taxon>
        <taxon>Trematoda</taxon>
        <taxon>Digenea</taxon>
        <taxon>Strigeidida</taxon>
        <taxon>Schistosomatoidea</taxon>
        <taxon>Schistosomatidae</taxon>
        <taxon>Trichobilharzia</taxon>
    </lineage>
</organism>
<dbReference type="PROSITE" id="PS50178">
    <property type="entry name" value="ZF_FYVE"/>
    <property type="match status" value="1"/>
</dbReference>
<feature type="domain" description="FYVE-type" evidence="6">
    <location>
        <begin position="107"/>
        <end position="167"/>
    </location>
</feature>
<evidence type="ECO:0008006" key="10">
    <source>
        <dbReference type="Google" id="ProtNLM"/>
    </source>
</evidence>